<protein>
    <submittedName>
        <fullName evidence="2">Uncharacterized protein</fullName>
    </submittedName>
</protein>
<dbReference type="Proteomes" id="UP000218231">
    <property type="component" value="Unassembled WGS sequence"/>
</dbReference>
<evidence type="ECO:0000313" key="3">
    <source>
        <dbReference type="Proteomes" id="UP000218231"/>
    </source>
</evidence>
<proteinExistence type="predicted"/>
<accession>A0A2A2KIY8</accession>
<evidence type="ECO:0000313" key="2">
    <source>
        <dbReference type="EMBL" id="PAV73840.1"/>
    </source>
</evidence>
<comment type="caution">
    <text evidence="2">The sequence shown here is derived from an EMBL/GenBank/DDBJ whole genome shotgun (WGS) entry which is preliminary data.</text>
</comment>
<dbReference type="OrthoDB" id="5857577at2759"/>
<keyword evidence="1" id="KW-1133">Transmembrane helix</keyword>
<keyword evidence="1" id="KW-0472">Membrane</keyword>
<evidence type="ECO:0000256" key="1">
    <source>
        <dbReference type="SAM" id="Phobius"/>
    </source>
</evidence>
<feature type="transmembrane region" description="Helical" evidence="1">
    <location>
        <begin position="142"/>
        <end position="164"/>
    </location>
</feature>
<keyword evidence="1" id="KW-0812">Transmembrane</keyword>
<dbReference type="EMBL" id="LIAE01008476">
    <property type="protein sequence ID" value="PAV73840.1"/>
    <property type="molecule type" value="Genomic_DNA"/>
</dbReference>
<sequence length="178" mass="20311">MPTSSSFYEHFGGSSGTQSTVVLSEAGSNSPIHEREPPLYENVEDFASFPDTDSASLEFSLMNSFLRNLPPPPPPIDPEQVKRGQRQAANLAPKQNTLDVAADFRMKHARSRGLPNFENVRPLSIPMKEMQRLERENETRTIFAILIICTIFVFLIAFCIWYFFEEIERHLNNISEVF</sequence>
<reference evidence="2 3" key="1">
    <citation type="journal article" date="2017" name="Curr. Biol.">
        <title>Genome architecture and evolution of a unichromosomal asexual nematode.</title>
        <authorList>
            <person name="Fradin H."/>
            <person name="Zegar C."/>
            <person name="Gutwein M."/>
            <person name="Lucas J."/>
            <person name="Kovtun M."/>
            <person name="Corcoran D."/>
            <person name="Baugh L.R."/>
            <person name="Kiontke K."/>
            <person name="Gunsalus K."/>
            <person name="Fitch D.H."/>
            <person name="Piano F."/>
        </authorList>
    </citation>
    <scope>NUCLEOTIDE SEQUENCE [LARGE SCALE GENOMIC DNA]</scope>
    <source>
        <strain evidence="2">PF1309</strain>
    </source>
</reference>
<gene>
    <name evidence="2" type="ORF">WR25_24501</name>
</gene>
<organism evidence="2 3">
    <name type="scientific">Diploscapter pachys</name>
    <dbReference type="NCBI Taxonomy" id="2018661"/>
    <lineage>
        <taxon>Eukaryota</taxon>
        <taxon>Metazoa</taxon>
        <taxon>Ecdysozoa</taxon>
        <taxon>Nematoda</taxon>
        <taxon>Chromadorea</taxon>
        <taxon>Rhabditida</taxon>
        <taxon>Rhabditina</taxon>
        <taxon>Rhabditomorpha</taxon>
        <taxon>Rhabditoidea</taxon>
        <taxon>Rhabditidae</taxon>
        <taxon>Diploscapter</taxon>
    </lineage>
</organism>
<dbReference type="AlphaFoldDB" id="A0A2A2KIY8"/>
<name>A0A2A2KIY8_9BILA</name>
<keyword evidence="3" id="KW-1185">Reference proteome</keyword>